<comment type="caution">
    <text evidence="7">The sequence shown here is derived from an EMBL/GenBank/DDBJ whole genome shotgun (WGS) entry which is preliminary data.</text>
</comment>
<keyword evidence="4 6" id="KW-0472">Membrane</keyword>
<feature type="region of interest" description="Disordered" evidence="5">
    <location>
        <begin position="1"/>
        <end position="20"/>
    </location>
</feature>
<feature type="transmembrane region" description="Helical" evidence="6">
    <location>
        <begin position="295"/>
        <end position="316"/>
    </location>
</feature>
<accession>A0A433QJ80</accession>
<evidence type="ECO:0000256" key="4">
    <source>
        <dbReference type="ARBA" id="ARBA00023136"/>
    </source>
</evidence>
<keyword evidence="3 6" id="KW-1133">Transmembrane helix</keyword>
<feature type="transmembrane region" description="Helical" evidence="6">
    <location>
        <begin position="501"/>
        <end position="523"/>
    </location>
</feature>
<dbReference type="EMBL" id="RBNJ01004622">
    <property type="protein sequence ID" value="RUS29827.1"/>
    <property type="molecule type" value="Genomic_DNA"/>
</dbReference>
<dbReference type="InterPro" id="IPR002293">
    <property type="entry name" value="AA/rel_permease1"/>
</dbReference>
<feature type="transmembrane region" description="Helical" evidence="6">
    <location>
        <begin position="567"/>
        <end position="587"/>
    </location>
</feature>
<reference evidence="7 8" key="1">
    <citation type="journal article" date="2018" name="New Phytol.">
        <title>Phylogenomics of Endogonaceae and evolution of mycorrhizas within Mucoromycota.</title>
        <authorList>
            <person name="Chang Y."/>
            <person name="Desiro A."/>
            <person name="Na H."/>
            <person name="Sandor L."/>
            <person name="Lipzen A."/>
            <person name="Clum A."/>
            <person name="Barry K."/>
            <person name="Grigoriev I.V."/>
            <person name="Martin F.M."/>
            <person name="Stajich J.E."/>
            <person name="Smith M.E."/>
            <person name="Bonito G."/>
            <person name="Spatafora J.W."/>
        </authorList>
    </citation>
    <scope>NUCLEOTIDE SEQUENCE [LARGE SCALE GENOMIC DNA]</scope>
    <source>
        <strain evidence="7 8">AD002</strain>
    </source>
</reference>
<feature type="transmembrane region" description="Helical" evidence="6">
    <location>
        <begin position="386"/>
        <end position="409"/>
    </location>
</feature>
<dbReference type="PANTHER" id="PTHR43243:SF11">
    <property type="entry name" value="AMINO ACID PERMEASE_ SLC12A DOMAIN-CONTAINING PROTEIN"/>
    <property type="match status" value="1"/>
</dbReference>
<feature type="transmembrane region" description="Helical" evidence="6">
    <location>
        <begin position="475"/>
        <end position="495"/>
    </location>
</feature>
<evidence type="ECO:0000256" key="3">
    <source>
        <dbReference type="ARBA" id="ARBA00022989"/>
    </source>
</evidence>
<keyword evidence="8" id="KW-1185">Reference proteome</keyword>
<gene>
    <name evidence="7" type="ORF">BC938DRAFT_480186</name>
</gene>
<feature type="transmembrane region" description="Helical" evidence="6">
    <location>
        <begin position="270"/>
        <end position="289"/>
    </location>
</feature>
<evidence type="ECO:0000313" key="7">
    <source>
        <dbReference type="EMBL" id="RUS29827.1"/>
    </source>
</evidence>
<organism evidence="7 8">
    <name type="scientific">Jimgerdemannia flammicorona</name>
    <dbReference type="NCBI Taxonomy" id="994334"/>
    <lineage>
        <taxon>Eukaryota</taxon>
        <taxon>Fungi</taxon>
        <taxon>Fungi incertae sedis</taxon>
        <taxon>Mucoromycota</taxon>
        <taxon>Mucoromycotina</taxon>
        <taxon>Endogonomycetes</taxon>
        <taxon>Endogonales</taxon>
        <taxon>Endogonaceae</taxon>
        <taxon>Jimgerdemannia</taxon>
    </lineage>
</organism>
<evidence type="ECO:0000256" key="2">
    <source>
        <dbReference type="ARBA" id="ARBA00022692"/>
    </source>
</evidence>
<dbReference type="GO" id="GO:0016020">
    <property type="term" value="C:membrane"/>
    <property type="evidence" value="ECO:0007669"/>
    <property type="project" value="UniProtKB-SubCell"/>
</dbReference>
<feature type="transmembrane region" description="Helical" evidence="6">
    <location>
        <begin position="535"/>
        <end position="555"/>
    </location>
</feature>
<evidence type="ECO:0000313" key="8">
    <source>
        <dbReference type="Proteomes" id="UP000274822"/>
    </source>
</evidence>
<feature type="transmembrane region" description="Helical" evidence="6">
    <location>
        <begin position="230"/>
        <end position="258"/>
    </location>
</feature>
<feature type="transmembrane region" description="Helical" evidence="6">
    <location>
        <begin position="429"/>
        <end position="454"/>
    </location>
</feature>
<dbReference type="PANTHER" id="PTHR43243">
    <property type="entry name" value="INNER MEMBRANE TRANSPORTER YGJI-RELATED"/>
    <property type="match status" value="1"/>
</dbReference>
<dbReference type="Proteomes" id="UP000274822">
    <property type="component" value="Unassembled WGS sequence"/>
</dbReference>
<sequence length="735" mass="80574">MVLPSQTSSGSNDQNHQLPVTRPVNTIASTYLQQHEQRYSPHGSSSEAAALTAITGTAEKRRSEDIVDHNAEPKFAESIAEIHTVDITDYKVKSNPSTTTHHRSRVQRRQAGVTLKYSSSPSRYPNLSNAWEFAGWGSTYYMEISPSAEAHDVPQLDQFRATAIAGNDLIASVLYTLGGTIVLAGKYAPISLFIVTIVIYPFKDIITEVGTALPLNGGTYNCMLNTTSKLFAAVAAALSILSYVATAVVSAATATAYLAGEVTLPTHLSVFWLTILVMVLFASVTLLGIKESSNLAFGIFTLHCCVLLVLMIMSVIHWRTIGSAILAANWYDTTYSATSPSAAALQIFNGFCIGLLGITGFESAENYIEDQKPGVFPKVMRNMWGLVFFFNAPIALLATAVVPMSVLMVSSANVLSVMAEYAGGKWLRWLIVADAVIVLCAGVLTGFIGVGGLIEKMASDQLLPTFLLHRNRWTGTHQYIILSFLVLCVTLYAIVGGDITSLSGVFAVSFLSVMCMFAIGNLFLKYKRGPLPRTVRVSSVTAIFGLTCLAAGLVGNFVIDPDIARHFFIYFAVIMTIMMVMLNRVWLLKTLFFYFDQITVLHRFPVVADSFIKAIRSLKKQPVVFFTKTDEIYHLNKAVLYVRANENAGGIKFVHIYEKIEDIPERLEANHRVLDEIYPKIQIDLIFIQGTFNPSTVDIISRMLSVPKSLMFICCPGSGFPHGIGEFGGIRTIML</sequence>
<name>A0A433QJ80_9FUNG</name>
<protein>
    <submittedName>
        <fullName evidence="7">Amino acid permease-domain-containing protein</fullName>
    </submittedName>
</protein>
<comment type="subcellular location">
    <subcellularLocation>
        <location evidence="1">Membrane</location>
        <topology evidence="1">Multi-pass membrane protein</topology>
    </subcellularLocation>
</comment>
<proteinExistence type="predicted"/>
<evidence type="ECO:0000256" key="6">
    <source>
        <dbReference type="SAM" id="Phobius"/>
    </source>
</evidence>
<dbReference type="AlphaFoldDB" id="A0A433QJ80"/>
<dbReference type="Gene3D" id="1.20.1740.10">
    <property type="entry name" value="Amino acid/polyamine transporter I"/>
    <property type="match status" value="1"/>
</dbReference>
<evidence type="ECO:0000256" key="5">
    <source>
        <dbReference type="SAM" id="MobiDB-lite"/>
    </source>
</evidence>
<dbReference type="Pfam" id="PF13520">
    <property type="entry name" value="AA_permease_2"/>
    <property type="match status" value="1"/>
</dbReference>
<keyword evidence="2 6" id="KW-0812">Transmembrane</keyword>
<evidence type="ECO:0000256" key="1">
    <source>
        <dbReference type="ARBA" id="ARBA00004141"/>
    </source>
</evidence>
<dbReference type="GO" id="GO:0015171">
    <property type="term" value="F:amino acid transmembrane transporter activity"/>
    <property type="evidence" value="ECO:0007669"/>
    <property type="project" value="TreeGrafter"/>
</dbReference>